<evidence type="ECO:0000256" key="1">
    <source>
        <dbReference type="SAM" id="Coils"/>
    </source>
</evidence>
<feature type="region of interest" description="Disordered" evidence="2">
    <location>
        <begin position="86"/>
        <end position="130"/>
    </location>
</feature>
<sequence>MAETPPPSLKAGRPPHFPLPDPLNKAEELKGKWNNDNERWQAVDEEGKLVAFQNGRFNDLLDRWEAIGADEKCIAYREKGGEWTQVESAENPHTPQGLRASGDGCEVSDDDDDAVSSEDEMGDEEAETLRSEVLPHWSVLKEQSVEALTRLCRERKIPFRPRKDWTEEKRHSYFLDKLLQWLKNQEVTPDKVRPPISKPESSSFSSSSSQQQLPSGSQQPASATVASRTSPQTCEGLASRILGLDGRQREMIEKMITMFEEQNKLQRDAEEHLREMKDALEAAEEAERARSAEVEECREKLEKAEKIIEDVRKKTAVHGFMTRAEFARILKEANLLTTCEGAKHEGQHVYHIIATSNGGPDHVDNFLYALGGSFNIQIGDHFDHFNCFIAGKEKSRLAAKVALEVACDEKLHDKIEKRHGKNPTIFTEGRHKELCRKLGDDAEKIGDAL</sequence>
<protein>
    <submittedName>
        <fullName evidence="3">Uncharacterized protein</fullName>
    </submittedName>
</protein>
<keyword evidence="1" id="KW-0175">Coiled coil</keyword>
<proteinExistence type="predicted"/>
<dbReference type="AlphaFoldDB" id="A0A0G4G2F8"/>
<name>A0A0G4G2F8_9ALVE</name>
<accession>A0A0G4G2F8</accession>
<feature type="region of interest" description="Disordered" evidence="2">
    <location>
        <begin position="188"/>
        <end position="232"/>
    </location>
</feature>
<feature type="compositionally biased region" description="Low complexity" evidence="2">
    <location>
        <begin position="194"/>
        <end position="222"/>
    </location>
</feature>
<feature type="compositionally biased region" description="Acidic residues" evidence="2">
    <location>
        <begin position="106"/>
        <end position="126"/>
    </location>
</feature>
<feature type="coiled-coil region" evidence="1">
    <location>
        <begin position="259"/>
        <end position="314"/>
    </location>
</feature>
<dbReference type="VEuPathDB" id="CryptoDB:Cvel_19960"/>
<evidence type="ECO:0000313" key="3">
    <source>
        <dbReference type="EMBL" id="CEM22419.1"/>
    </source>
</evidence>
<reference evidence="3" key="1">
    <citation type="submission" date="2014-11" db="EMBL/GenBank/DDBJ databases">
        <authorList>
            <person name="Otto D Thomas"/>
            <person name="Naeem Raeece"/>
        </authorList>
    </citation>
    <scope>NUCLEOTIDE SEQUENCE</scope>
</reference>
<organism evidence="3">
    <name type="scientific">Chromera velia CCMP2878</name>
    <dbReference type="NCBI Taxonomy" id="1169474"/>
    <lineage>
        <taxon>Eukaryota</taxon>
        <taxon>Sar</taxon>
        <taxon>Alveolata</taxon>
        <taxon>Colpodellida</taxon>
        <taxon>Chromeraceae</taxon>
        <taxon>Chromera</taxon>
    </lineage>
</organism>
<evidence type="ECO:0000256" key="2">
    <source>
        <dbReference type="SAM" id="MobiDB-lite"/>
    </source>
</evidence>
<dbReference type="EMBL" id="CDMZ01000835">
    <property type="protein sequence ID" value="CEM22419.1"/>
    <property type="molecule type" value="Genomic_DNA"/>
</dbReference>
<gene>
    <name evidence="3" type="ORF">Cvel_19960</name>
</gene>
<feature type="region of interest" description="Disordered" evidence="2">
    <location>
        <begin position="1"/>
        <end position="25"/>
    </location>
</feature>